<evidence type="ECO:0000259" key="1">
    <source>
        <dbReference type="Pfam" id="PF18648"/>
    </source>
</evidence>
<evidence type="ECO:0000313" key="2">
    <source>
        <dbReference type="EMBL" id="KAF7291864.1"/>
    </source>
</evidence>
<comment type="caution">
    <text evidence="2">The sequence shown here is derived from an EMBL/GenBank/DDBJ whole genome shotgun (WGS) entry which is preliminary data.</text>
</comment>
<dbReference type="Pfam" id="PF18648">
    <property type="entry name" value="ADPRTs_Tse2"/>
    <property type="match status" value="1"/>
</dbReference>
<accession>A0A8H6VXK5</accession>
<reference evidence="2" key="1">
    <citation type="submission" date="2020-05" db="EMBL/GenBank/DDBJ databases">
        <title>Mycena genomes resolve the evolution of fungal bioluminescence.</title>
        <authorList>
            <person name="Tsai I.J."/>
        </authorList>
    </citation>
    <scope>NUCLEOTIDE SEQUENCE</scope>
    <source>
        <strain evidence="2">171206Taipei</strain>
    </source>
</reference>
<dbReference type="Proteomes" id="UP000636479">
    <property type="component" value="Unassembled WGS sequence"/>
</dbReference>
<dbReference type="AlphaFoldDB" id="A0A8H6VXK5"/>
<gene>
    <name evidence="2" type="ORF">MIND_01211700</name>
</gene>
<evidence type="ECO:0000313" key="3">
    <source>
        <dbReference type="Proteomes" id="UP000636479"/>
    </source>
</evidence>
<feature type="domain" description="Tse2 ADP-ribosyltransferase toxin" evidence="1">
    <location>
        <begin position="42"/>
        <end position="171"/>
    </location>
</feature>
<organism evidence="2 3">
    <name type="scientific">Mycena indigotica</name>
    <dbReference type="NCBI Taxonomy" id="2126181"/>
    <lineage>
        <taxon>Eukaryota</taxon>
        <taxon>Fungi</taxon>
        <taxon>Dikarya</taxon>
        <taxon>Basidiomycota</taxon>
        <taxon>Agaricomycotina</taxon>
        <taxon>Agaricomycetes</taxon>
        <taxon>Agaricomycetidae</taxon>
        <taxon>Agaricales</taxon>
        <taxon>Marasmiineae</taxon>
        <taxon>Mycenaceae</taxon>
        <taxon>Mycena</taxon>
    </lineage>
</organism>
<dbReference type="InterPro" id="IPR041018">
    <property type="entry name" value="ADPRTs_Tse2"/>
</dbReference>
<keyword evidence="3" id="KW-1185">Reference proteome</keyword>
<dbReference type="RefSeq" id="XP_037214591.1">
    <property type="nucleotide sequence ID" value="XM_037368623.1"/>
</dbReference>
<sequence>MLPLSRHSFTLATRTPACLLRAYSQPTGSKPLIGRYDHVPVELARVQSGKKVTLRDYETQRALKRFSYDLKIQNGFVEPAPGPNFIGPNGCSLREPLSPTFQEVVRNFRGRDIMVFILKQGLPLPPTLTILHEHSDHYSMQCTQKMTLDDLNAELTAFISKHGRVLDKEQFDGEYPFSL</sequence>
<name>A0A8H6VXK5_9AGAR</name>
<dbReference type="OrthoDB" id="10266325at2759"/>
<proteinExistence type="predicted"/>
<dbReference type="EMBL" id="JACAZF010000012">
    <property type="protein sequence ID" value="KAF7291864.1"/>
    <property type="molecule type" value="Genomic_DNA"/>
</dbReference>
<dbReference type="GeneID" id="59351139"/>
<protein>
    <recommendedName>
        <fullName evidence="1">Tse2 ADP-ribosyltransferase toxin domain-containing protein</fullName>
    </recommendedName>
</protein>